<keyword evidence="3" id="KW-1185">Reference proteome</keyword>
<accession>A0AAE0E2I5</accession>
<evidence type="ECO:0000256" key="1">
    <source>
        <dbReference type="SAM" id="Phobius"/>
    </source>
</evidence>
<dbReference type="EMBL" id="JANJYJ010000006">
    <property type="protein sequence ID" value="KAK3205150.1"/>
    <property type="molecule type" value="Genomic_DNA"/>
</dbReference>
<dbReference type="PANTHER" id="PTHR31170:SF25">
    <property type="entry name" value="BNAA09G04570D PROTEIN"/>
    <property type="match status" value="1"/>
</dbReference>
<evidence type="ECO:0000313" key="3">
    <source>
        <dbReference type="Proteomes" id="UP001281410"/>
    </source>
</evidence>
<sequence>MGETWIDINEVAKSLREEFKALYPLSDESSIYRVPERLRRLNDKAYTPQVVSIGPLHHGSQQLQAIEEHKRRYLQDFLQRTKVNMEEFLKTIRDREKKIRDCYAEPISLTSVDFVKMVFADAAFIIEFLLRYSFNQLKKHNDPIFNRWSIIDVTLDLWLLENQLPFFLLRELFDQACIDSSFAGNDHRVTMITLTQKFSTFIFQSFSIEDKLDENIFSTIEHFVDVINVCLQPPDSVTKKTLKALKAPSATELHHAGVKFLAGSSSKNLFEIKFNKGVLEIPRLRIVKATEPLFRNVMAFEQRRSPHTYITDYVNMMELLVISPKDVNLLVRKEIIENWLSGGEAVTSLFHNLIKETPTDLSDFYFSNVVEDLNSYCKDPWHQWKATLQEEYFKTPWAVVSIIAAVILLVLSFIQAVCSVLQVVSM</sequence>
<keyword evidence="1" id="KW-1133">Transmembrane helix</keyword>
<reference evidence="2" key="1">
    <citation type="journal article" date="2023" name="Plant J.">
        <title>Genome sequences and population genomics provide insights into the demographic history, inbreeding, and mutation load of two 'living fossil' tree species of Dipteronia.</title>
        <authorList>
            <person name="Feng Y."/>
            <person name="Comes H.P."/>
            <person name="Chen J."/>
            <person name="Zhu S."/>
            <person name="Lu R."/>
            <person name="Zhang X."/>
            <person name="Li P."/>
            <person name="Qiu J."/>
            <person name="Olsen K.M."/>
            <person name="Qiu Y."/>
        </authorList>
    </citation>
    <scope>NUCLEOTIDE SEQUENCE</scope>
    <source>
        <strain evidence="2">NBL</strain>
    </source>
</reference>
<comment type="caution">
    <text evidence="2">The sequence shown here is derived from an EMBL/GenBank/DDBJ whole genome shotgun (WGS) entry which is preliminary data.</text>
</comment>
<dbReference type="Proteomes" id="UP001281410">
    <property type="component" value="Unassembled WGS sequence"/>
</dbReference>
<evidence type="ECO:0000313" key="2">
    <source>
        <dbReference type="EMBL" id="KAK3205150.1"/>
    </source>
</evidence>
<keyword evidence="1" id="KW-0812">Transmembrane</keyword>
<feature type="transmembrane region" description="Helical" evidence="1">
    <location>
        <begin position="397"/>
        <end position="424"/>
    </location>
</feature>
<name>A0AAE0E2I5_9ROSI</name>
<dbReference type="AlphaFoldDB" id="A0AAE0E2I5"/>
<keyword evidence="1" id="KW-0472">Membrane</keyword>
<proteinExistence type="predicted"/>
<dbReference type="InterPro" id="IPR004158">
    <property type="entry name" value="DUF247_pln"/>
</dbReference>
<gene>
    <name evidence="2" type="ORF">Dsin_019196</name>
</gene>
<dbReference type="PANTHER" id="PTHR31170">
    <property type="entry name" value="BNAC04G53230D PROTEIN"/>
    <property type="match status" value="1"/>
</dbReference>
<protein>
    <submittedName>
        <fullName evidence="2">Uncharacterized protein</fullName>
    </submittedName>
</protein>
<organism evidence="2 3">
    <name type="scientific">Dipteronia sinensis</name>
    <dbReference type="NCBI Taxonomy" id="43782"/>
    <lineage>
        <taxon>Eukaryota</taxon>
        <taxon>Viridiplantae</taxon>
        <taxon>Streptophyta</taxon>
        <taxon>Embryophyta</taxon>
        <taxon>Tracheophyta</taxon>
        <taxon>Spermatophyta</taxon>
        <taxon>Magnoliopsida</taxon>
        <taxon>eudicotyledons</taxon>
        <taxon>Gunneridae</taxon>
        <taxon>Pentapetalae</taxon>
        <taxon>rosids</taxon>
        <taxon>malvids</taxon>
        <taxon>Sapindales</taxon>
        <taxon>Sapindaceae</taxon>
        <taxon>Hippocastanoideae</taxon>
        <taxon>Acereae</taxon>
        <taxon>Dipteronia</taxon>
    </lineage>
</organism>
<dbReference type="Pfam" id="PF03140">
    <property type="entry name" value="DUF247"/>
    <property type="match status" value="1"/>
</dbReference>